<dbReference type="InterPro" id="IPR000626">
    <property type="entry name" value="Ubiquitin-like_dom"/>
</dbReference>
<gene>
    <name evidence="2" type="ORF">AXF42_Ash020294</name>
</gene>
<evidence type="ECO:0000313" key="2">
    <source>
        <dbReference type="EMBL" id="PKA46403.1"/>
    </source>
</evidence>
<dbReference type="EMBL" id="KZ454165">
    <property type="protein sequence ID" value="PKA46403.1"/>
    <property type="molecule type" value="Genomic_DNA"/>
</dbReference>
<proteinExistence type="predicted"/>
<organism evidence="2 3">
    <name type="scientific">Apostasia shenzhenica</name>
    <dbReference type="NCBI Taxonomy" id="1088818"/>
    <lineage>
        <taxon>Eukaryota</taxon>
        <taxon>Viridiplantae</taxon>
        <taxon>Streptophyta</taxon>
        <taxon>Embryophyta</taxon>
        <taxon>Tracheophyta</taxon>
        <taxon>Spermatophyta</taxon>
        <taxon>Magnoliopsida</taxon>
        <taxon>Liliopsida</taxon>
        <taxon>Asparagales</taxon>
        <taxon>Orchidaceae</taxon>
        <taxon>Apostasioideae</taxon>
        <taxon>Apostasia</taxon>
    </lineage>
</organism>
<feature type="domain" description="Ubiquitin-like" evidence="1">
    <location>
        <begin position="102"/>
        <end position="175"/>
    </location>
</feature>
<dbReference type="InterPro" id="IPR029071">
    <property type="entry name" value="Ubiquitin-like_domsf"/>
</dbReference>
<keyword evidence="3" id="KW-1185">Reference proteome</keyword>
<dbReference type="Pfam" id="PF00240">
    <property type="entry name" value="ubiquitin"/>
    <property type="match status" value="2"/>
</dbReference>
<dbReference type="GO" id="GO:0043130">
    <property type="term" value="F:ubiquitin binding"/>
    <property type="evidence" value="ECO:0007669"/>
    <property type="project" value="TreeGrafter"/>
</dbReference>
<protein>
    <recommendedName>
        <fullName evidence="1">Ubiquitin-like domain-containing protein</fullName>
    </recommendedName>
</protein>
<sequence>MDVIIETADGQRFEQEIWFFSSVLEIKEALHRYHGFPVSRQTLILDGEVMEDDGNTESYLIVQGTRIALRLEPEPGAAQTQAVVKPANAAAAAGSAGKKAKVAVVLPPPGLKRVKVEVNLGDNVSELRKEVQKLTEVNRLRMATDGFFFIFKQRVMDEDRTFRWHDVRPGDVLEMFYGSVTSGA</sequence>
<dbReference type="OrthoDB" id="419317at2759"/>
<evidence type="ECO:0000259" key="1">
    <source>
        <dbReference type="PROSITE" id="PS50053"/>
    </source>
</evidence>
<accession>A0A2H9ZSY6</accession>
<reference evidence="2 3" key="1">
    <citation type="journal article" date="2017" name="Nature">
        <title>The Apostasia genome and the evolution of orchids.</title>
        <authorList>
            <person name="Zhang G.Q."/>
            <person name="Liu K.W."/>
            <person name="Li Z."/>
            <person name="Lohaus R."/>
            <person name="Hsiao Y.Y."/>
            <person name="Niu S.C."/>
            <person name="Wang J.Y."/>
            <person name="Lin Y.C."/>
            <person name="Xu Q."/>
            <person name="Chen L.J."/>
            <person name="Yoshida K."/>
            <person name="Fujiwara S."/>
            <person name="Wang Z.W."/>
            <person name="Zhang Y.Q."/>
            <person name="Mitsuda N."/>
            <person name="Wang M."/>
            <person name="Liu G.H."/>
            <person name="Pecoraro L."/>
            <person name="Huang H.X."/>
            <person name="Xiao X.J."/>
            <person name="Lin M."/>
            <person name="Wu X.Y."/>
            <person name="Wu W.L."/>
            <person name="Chen Y.Y."/>
            <person name="Chang S.B."/>
            <person name="Sakamoto S."/>
            <person name="Ohme-Takagi M."/>
            <person name="Yagi M."/>
            <person name="Zeng S.J."/>
            <person name="Shen C.Y."/>
            <person name="Yeh C.M."/>
            <person name="Luo Y.B."/>
            <person name="Tsai W.C."/>
            <person name="Van de Peer Y."/>
            <person name="Liu Z.J."/>
        </authorList>
    </citation>
    <scope>NUCLEOTIDE SEQUENCE [LARGE SCALE GENOMIC DNA]</scope>
    <source>
        <strain evidence="3">cv. Shenzhen</strain>
        <tissue evidence="2">Stem</tissue>
    </source>
</reference>
<dbReference type="SUPFAM" id="SSF54236">
    <property type="entry name" value="Ubiquitin-like"/>
    <property type="match status" value="2"/>
</dbReference>
<dbReference type="GO" id="GO:0031593">
    <property type="term" value="F:polyubiquitin modification-dependent protein binding"/>
    <property type="evidence" value="ECO:0007669"/>
    <property type="project" value="TreeGrafter"/>
</dbReference>
<feature type="domain" description="Ubiquitin-like" evidence="1">
    <location>
        <begin position="1"/>
        <end position="76"/>
    </location>
</feature>
<dbReference type="AlphaFoldDB" id="A0A2H9ZSY6"/>
<dbReference type="STRING" id="1088818.A0A2H9ZSY6"/>
<dbReference type="PANTHER" id="PTHR10621:SF38">
    <property type="entry name" value="UBIQUITIN DOMAIN-CONTAINING PROTEIN 7SL RNA1-RELATED"/>
    <property type="match status" value="1"/>
</dbReference>
<dbReference type="Proteomes" id="UP000236161">
    <property type="component" value="Unassembled WGS sequence"/>
</dbReference>
<evidence type="ECO:0000313" key="3">
    <source>
        <dbReference type="Proteomes" id="UP000236161"/>
    </source>
</evidence>
<dbReference type="GO" id="GO:0005829">
    <property type="term" value="C:cytosol"/>
    <property type="evidence" value="ECO:0007669"/>
    <property type="project" value="TreeGrafter"/>
</dbReference>
<dbReference type="GO" id="GO:0070628">
    <property type="term" value="F:proteasome binding"/>
    <property type="evidence" value="ECO:0007669"/>
    <property type="project" value="TreeGrafter"/>
</dbReference>
<dbReference type="GO" id="GO:0043161">
    <property type="term" value="P:proteasome-mediated ubiquitin-dependent protein catabolic process"/>
    <property type="evidence" value="ECO:0007669"/>
    <property type="project" value="TreeGrafter"/>
</dbReference>
<dbReference type="GO" id="GO:0005654">
    <property type="term" value="C:nucleoplasm"/>
    <property type="evidence" value="ECO:0007669"/>
    <property type="project" value="TreeGrafter"/>
</dbReference>
<dbReference type="Gene3D" id="3.10.20.90">
    <property type="entry name" value="Phosphatidylinositol 3-kinase Catalytic Subunit, Chain A, domain 1"/>
    <property type="match status" value="2"/>
</dbReference>
<dbReference type="PROSITE" id="PS50053">
    <property type="entry name" value="UBIQUITIN_2"/>
    <property type="match status" value="2"/>
</dbReference>
<dbReference type="PANTHER" id="PTHR10621">
    <property type="entry name" value="UV EXCISION REPAIR PROTEIN RAD23"/>
    <property type="match status" value="1"/>
</dbReference>
<name>A0A2H9ZSY6_9ASPA</name>
<dbReference type="CDD" id="cd17039">
    <property type="entry name" value="Ubl_ubiquitin_like"/>
    <property type="match status" value="2"/>
</dbReference>